<dbReference type="InterPro" id="IPR049560">
    <property type="entry name" value="MeTrfase_RsmB-F_NOP2_cat"/>
</dbReference>
<dbReference type="Pfam" id="PF01189">
    <property type="entry name" value="Methyltr_RsmB-F"/>
    <property type="match status" value="1"/>
</dbReference>
<dbReference type="PROSITE" id="PS51686">
    <property type="entry name" value="SAM_MT_RSMB_NOP"/>
    <property type="match status" value="1"/>
</dbReference>
<dbReference type="InterPro" id="IPR031341">
    <property type="entry name" value="Methyltr_RsmF_N"/>
</dbReference>
<name>A0ABS6YEB5_9BACT</name>
<evidence type="ECO:0000256" key="5">
    <source>
        <dbReference type="ARBA" id="ARBA00022884"/>
    </source>
</evidence>
<organism evidence="8 9">
    <name type="scientific">Hoylesella nanceiensis</name>
    <dbReference type="NCBI Taxonomy" id="425941"/>
    <lineage>
        <taxon>Bacteria</taxon>
        <taxon>Pseudomonadati</taxon>
        <taxon>Bacteroidota</taxon>
        <taxon>Bacteroidia</taxon>
        <taxon>Bacteroidales</taxon>
        <taxon>Prevotellaceae</taxon>
        <taxon>Hoylesella</taxon>
    </lineage>
</organism>
<dbReference type="RefSeq" id="WP_219481439.1">
    <property type="nucleotide sequence ID" value="NZ_JAHXCT010000004.1"/>
</dbReference>
<keyword evidence="9" id="KW-1185">Reference proteome</keyword>
<keyword evidence="5 6" id="KW-0694">RNA-binding</keyword>
<sequence>MNLPKDFIIQTRELLGEERFTLLEKGLEMAPSTSIRFNPFKVSSASVSTALAPQQVPWCNEGYYLSERPNFTFDPLFHAGCYYVQEASSMFLYHVLKQVMPHQPLMALDLCAAPGGKTTLLRTLLPNESILFANEAIYNRANILVENIEKFGHSDVIVTNNYAADYKKTGLAFDLIVADVPCSGEGMFRKDEGAINQWSSQYVEKCQQLQSEIVSDIWHNLKEDGILIYSTCTFNALENEENVEWIIDELGAECIDIEVDSNWNITPALSNKVKGYRFLPGISKGEGLFMCALRKTSEHHARANKTKKSKQNNINTKSFDNWLQSQSSYSFIEKNEKIMALPQLLTPVYEQVANQLRILHAGITLGTQKGKSLIPHPSLAFSTQINRQAFCNEEVPYQQAISFLRKEAITLSPETPKGIVLITYNNQPIGFVNNLGNRANNLYSNEWKIKSGYLPEVIPSVITL</sequence>
<keyword evidence="1" id="KW-0963">Cytoplasm</keyword>
<gene>
    <name evidence="8" type="ORF">KZO38_07115</name>
</gene>
<evidence type="ECO:0000313" key="9">
    <source>
        <dbReference type="Proteomes" id="UP000788426"/>
    </source>
</evidence>
<comment type="caution">
    <text evidence="8">The sequence shown here is derived from an EMBL/GenBank/DDBJ whole genome shotgun (WGS) entry which is preliminary data.</text>
</comment>
<dbReference type="PANTHER" id="PTHR22807">
    <property type="entry name" value="NOP2 YEAST -RELATED NOL1/NOP2/FMU SUN DOMAIN-CONTAINING"/>
    <property type="match status" value="1"/>
</dbReference>
<keyword evidence="3 6" id="KW-0808">Transferase</keyword>
<dbReference type="Pfam" id="PF17125">
    <property type="entry name" value="Methyltr_RsmF_N"/>
    <property type="match status" value="1"/>
</dbReference>
<evidence type="ECO:0000256" key="2">
    <source>
        <dbReference type="ARBA" id="ARBA00022603"/>
    </source>
</evidence>
<evidence type="ECO:0000256" key="1">
    <source>
        <dbReference type="ARBA" id="ARBA00022490"/>
    </source>
</evidence>
<evidence type="ECO:0000256" key="6">
    <source>
        <dbReference type="PROSITE-ProRule" id="PRU01023"/>
    </source>
</evidence>
<keyword evidence="2 6" id="KW-0489">Methyltransferase</keyword>
<dbReference type="InterPro" id="IPR027391">
    <property type="entry name" value="Nol1_Nop2_Fmu_2"/>
</dbReference>
<feature type="binding site" evidence="6">
    <location>
        <begin position="111"/>
        <end position="117"/>
    </location>
    <ligand>
        <name>S-adenosyl-L-methionine</name>
        <dbReference type="ChEBI" id="CHEBI:59789"/>
    </ligand>
</feature>
<evidence type="ECO:0000313" key="8">
    <source>
        <dbReference type="EMBL" id="MBW4769531.1"/>
    </source>
</evidence>
<accession>A0ABS6YEB5</accession>
<dbReference type="InterPro" id="IPR001678">
    <property type="entry name" value="MeTrfase_RsmB-F_NOP2_dom"/>
</dbReference>
<feature type="binding site" evidence="6">
    <location>
        <position position="135"/>
    </location>
    <ligand>
        <name>S-adenosyl-L-methionine</name>
        <dbReference type="ChEBI" id="CHEBI:59789"/>
    </ligand>
</feature>
<protein>
    <recommendedName>
        <fullName evidence="7">SAM-dependent MTase RsmB/NOP-type domain-containing protein</fullName>
    </recommendedName>
</protein>
<dbReference type="Pfam" id="PF13636">
    <property type="entry name" value="Methyltranf_PUA"/>
    <property type="match status" value="1"/>
</dbReference>
<comment type="caution">
    <text evidence="6">Lacks conserved residue(s) required for the propagation of feature annotation.</text>
</comment>
<dbReference type="PANTHER" id="PTHR22807:SF30">
    <property type="entry name" value="28S RRNA (CYTOSINE(4447)-C(5))-METHYLTRANSFERASE-RELATED"/>
    <property type="match status" value="1"/>
</dbReference>
<feature type="active site" description="Nucleophile" evidence="6">
    <location>
        <position position="232"/>
    </location>
</feature>
<feature type="binding site" evidence="6">
    <location>
        <position position="179"/>
    </location>
    <ligand>
        <name>S-adenosyl-L-methionine</name>
        <dbReference type="ChEBI" id="CHEBI:59789"/>
    </ligand>
</feature>
<keyword evidence="4 6" id="KW-0949">S-adenosyl-L-methionine</keyword>
<reference evidence="8 9" key="1">
    <citation type="submission" date="2021-07" db="EMBL/GenBank/DDBJ databases">
        <title>Genomic diversity and antimicrobial resistance of Prevotella spp. isolated from chronic lung disease airways.</title>
        <authorList>
            <person name="Webb K.A."/>
            <person name="Olagoke O.S."/>
            <person name="Baird T."/>
            <person name="Neill J."/>
            <person name="Pham A."/>
            <person name="Wells T.J."/>
            <person name="Ramsay K.A."/>
            <person name="Bell S.C."/>
            <person name="Sarovich D.S."/>
            <person name="Price E.P."/>
        </authorList>
    </citation>
    <scope>NUCLEOTIDE SEQUENCE [LARGE SCALE GENOMIC DNA]</scope>
    <source>
        <strain evidence="8 9">SCHI0011.S.12</strain>
    </source>
</reference>
<evidence type="ECO:0000256" key="4">
    <source>
        <dbReference type="ARBA" id="ARBA00022691"/>
    </source>
</evidence>
<evidence type="ECO:0000256" key="3">
    <source>
        <dbReference type="ARBA" id="ARBA00022679"/>
    </source>
</evidence>
<dbReference type="Proteomes" id="UP000788426">
    <property type="component" value="Unassembled WGS sequence"/>
</dbReference>
<comment type="similarity">
    <text evidence="6">Belongs to the class I-like SAM-binding methyltransferase superfamily. RsmB/NOP family.</text>
</comment>
<dbReference type="InterPro" id="IPR023267">
    <property type="entry name" value="RCMT"/>
</dbReference>
<proteinExistence type="inferred from homology"/>
<evidence type="ECO:0000259" key="7">
    <source>
        <dbReference type="PROSITE" id="PS51686"/>
    </source>
</evidence>
<feature type="domain" description="SAM-dependent MTase RsmB/NOP-type" evidence="7">
    <location>
        <begin position="1"/>
        <end position="296"/>
    </location>
</feature>
<dbReference type="EMBL" id="JAHXCT010000004">
    <property type="protein sequence ID" value="MBW4769531.1"/>
    <property type="molecule type" value="Genomic_DNA"/>
</dbReference>